<evidence type="ECO:0000256" key="6">
    <source>
        <dbReference type="ARBA" id="ARBA00023136"/>
    </source>
</evidence>
<comment type="similarity">
    <text evidence="2">Belongs to the chromate ion transporter (CHR) (TC 2.A.51) family.</text>
</comment>
<evidence type="ECO:0000256" key="2">
    <source>
        <dbReference type="ARBA" id="ARBA00005262"/>
    </source>
</evidence>
<name>A0ABT8LFX2_9BACT</name>
<evidence type="ECO:0000313" key="9">
    <source>
        <dbReference type="Proteomes" id="UP001172083"/>
    </source>
</evidence>
<dbReference type="PIRSF" id="PIRSF004810">
    <property type="entry name" value="ChrA"/>
    <property type="match status" value="1"/>
</dbReference>
<evidence type="ECO:0000313" key="8">
    <source>
        <dbReference type="EMBL" id="MDN5215193.1"/>
    </source>
</evidence>
<keyword evidence="4 7" id="KW-0812">Transmembrane</keyword>
<feature type="transmembrane region" description="Helical" evidence="7">
    <location>
        <begin position="194"/>
        <end position="213"/>
    </location>
</feature>
<feature type="transmembrane region" description="Helical" evidence="7">
    <location>
        <begin position="296"/>
        <end position="319"/>
    </location>
</feature>
<organism evidence="8 9">
    <name type="scientific">Agaribacillus aureus</name>
    <dbReference type="NCBI Taxonomy" id="3051825"/>
    <lineage>
        <taxon>Bacteria</taxon>
        <taxon>Pseudomonadati</taxon>
        <taxon>Bacteroidota</taxon>
        <taxon>Cytophagia</taxon>
        <taxon>Cytophagales</taxon>
        <taxon>Splendidivirgaceae</taxon>
        <taxon>Agaribacillus</taxon>
    </lineage>
</organism>
<evidence type="ECO:0000256" key="3">
    <source>
        <dbReference type="ARBA" id="ARBA00022475"/>
    </source>
</evidence>
<feature type="transmembrane region" description="Helical" evidence="7">
    <location>
        <begin position="76"/>
        <end position="99"/>
    </location>
</feature>
<keyword evidence="9" id="KW-1185">Reference proteome</keyword>
<dbReference type="InterPro" id="IPR052518">
    <property type="entry name" value="CHR_Transporter"/>
</dbReference>
<evidence type="ECO:0000256" key="1">
    <source>
        <dbReference type="ARBA" id="ARBA00004651"/>
    </source>
</evidence>
<feature type="transmembrane region" description="Helical" evidence="7">
    <location>
        <begin position="7"/>
        <end position="29"/>
    </location>
</feature>
<feature type="transmembrane region" description="Helical" evidence="7">
    <location>
        <begin position="49"/>
        <end position="69"/>
    </location>
</feature>
<keyword evidence="3" id="KW-1003">Cell membrane</keyword>
<reference evidence="8" key="1">
    <citation type="submission" date="2023-06" db="EMBL/GenBank/DDBJ databases">
        <title>Genomic of Agaribacillus aureum.</title>
        <authorList>
            <person name="Wang G."/>
        </authorList>
    </citation>
    <scope>NUCLEOTIDE SEQUENCE</scope>
    <source>
        <strain evidence="8">BMA12</strain>
    </source>
</reference>
<feature type="transmembrane region" description="Helical" evidence="7">
    <location>
        <begin position="143"/>
        <end position="174"/>
    </location>
</feature>
<dbReference type="Pfam" id="PF02417">
    <property type="entry name" value="Chromate_transp"/>
    <property type="match status" value="2"/>
</dbReference>
<feature type="transmembrane region" description="Helical" evidence="7">
    <location>
        <begin position="363"/>
        <end position="382"/>
    </location>
</feature>
<gene>
    <name evidence="8" type="primary">chrA</name>
    <name evidence="8" type="ORF">QQ020_24145</name>
</gene>
<accession>A0ABT8LFX2</accession>
<dbReference type="InterPro" id="IPR014047">
    <property type="entry name" value="Chr_Tranpt_l_chain"/>
</dbReference>
<sequence>MSKNKYLFSTFLKIGSTAFGGFMALISVIKDQLVDKDRKINDEAFANALSLAAVLPGPMAVNVVSFVGYKMNGFTGALIAMLAVILPSFLLIYGLSVAYFELGTLPAVDHIFAGITPAVAAIVFSVGINMARKHLTNISQAIIMVLAAVALLGIGGYMTTILVLIASAIAGYLIYQKDFQDPTEQIPIHTKDVLRTLLPIPLAILLVLILPLIQPYTGDSLGGKIVNLSALFGGLSLTLFGGGYVMIPTMNDLFVEQLGWLNSQEFSDGIALGQVTPGPILITAAFIGYKMAGFGGALCSTISIFLPPALIMIMATRFIALFKELATVKAIFFGLRAAIIGLIISASIILVREMDHSWKSWMILAVVLVLVIKYKMKLVYLIPLSGLSGYFLFA</sequence>
<dbReference type="EMBL" id="JAUJEB010000006">
    <property type="protein sequence ID" value="MDN5215193.1"/>
    <property type="molecule type" value="Genomic_DNA"/>
</dbReference>
<protein>
    <submittedName>
        <fullName evidence="8">Chromate efflux transporter</fullName>
    </submittedName>
</protein>
<keyword evidence="6 7" id="KW-0472">Membrane</keyword>
<evidence type="ECO:0000256" key="5">
    <source>
        <dbReference type="ARBA" id="ARBA00022989"/>
    </source>
</evidence>
<dbReference type="NCBIfam" id="TIGR00937">
    <property type="entry name" value="2A51"/>
    <property type="match status" value="1"/>
</dbReference>
<keyword evidence="5 7" id="KW-1133">Transmembrane helix</keyword>
<dbReference type="Proteomes" id="UP001172083">
    <property type="component" value="Unassembled WGS sequence"/>
</dbReference>
<comment type="subcellular location">
    <subcellularLocation>
        <location evidence="1">Cell membrane</location>
        <topology evidence="1">Multi-pass membrane protein</topology>
    </subcellularLocation>
</comment>
<feature type="transmembrane region" description="Helical" evidence="7">
    <location>
        <begin position="331"/>
        <end position="351"/>
    </location>
</feature>
<feature type="transmembrane region" description="Helical" evidence="7">
    <location>
        <begin position="270"/>
        <end position="289"/>
    </location>
</feature>
<comment type="caution">
    <text evidence="8">The sequence shown here is derived from an EMBL/GenBank/DDBJ whole genome shotgun (WGS) entry which is preliminary data.</text>
</comment>
<dbReference type="PANTHER" id="PTHR43663">
    <property type="entry name" value="CHROMATE TRANSPORT PROTEIN-RELATED"/>
    <property type="match status" value="1"/>
</dbReference>
<evidence type="ECO:0000256" key="4">
    <source>
        <dbReference type="ARBA" id="ARBA00022692"/>
    </source>
</evidence>
<dbReference type="PANTHER" id="PTHR43663:SF1">
    <property type="entry name" value="CHROMATE TRANSPORTER"/>
    <property type="match status" value="1"/>
</dbReference>
<evidence type="ECO:0000256" key="7">
    <source>
        <dbReference type="SAM" id="Phobius"/>
    </source>
</evidence>
<dbReference type="InterPro" id="IPR003370">
    <property type="entry name" value="Chromate_transpt"/>
</dbReference>
<dbReference type="RefSeq" id="WP_346760532.1">
    <property type="nucleotide sequence ID" value="NZ_JAUJEB010000006.1"/>
</dbReference>
<proteinExistence type="inferred from homology"/>
<feature type="transmembrane region" description="Helical" evidence="7">
    <location>
        <begin position="111"/>
        <end position="131"/>
    </location>
</feature>
<feature type="transmembrane region" description="Helical" evidence="7">
    <location>
        <begin position="225"/>
        <end position="250"/>
    </location>
</feature>